<proteinExistence type="predicted"/>
<name>A2BKV1_HYPBU</name>
<evidence type="ECO:0000313" key="1">
    <source>
        <dbReference type="EMBL" id="ABM80612.1"/>
    </source>
</evidence>
<protein>
    <submittedName>
        <fullName evidence="1">Uncharacterized protein</fullName>
    </submittedName>
</protein>
<organism evidence="1 2">
    <name type="scientific">Hyperthermus butylicus (strain DSM 5456 / JCM 9403 / PLM1-5)</name>
    <dbReference type="NCBI Taxonomy" id="415426"/>
    <lineage>
        <taxon>Archaea</taxon>
        <taxon>Thermoproteota</taxon>
        <taxon>Thermoprotei</taxon>
        <taxon>Desulfurococcales</taxon>
        <taxon>Pyrodictiaceae</taxon>
        <taxon>Hyperthermus</taxon>
    </lineage>
</organism>
<dbReference type="eggNOG" id="arCOG12298">
    <property type="taxonomic scope" value="Archaea"/>
</dbReference>
<dbReference type="GeneID" id="4781746"/>
<dbReference type="EMBL" id="CP000493">
    <property type="protein sequence ID" value="ABM80612.1"/>
    <property type="molecule type" value="Genomic_DNA"/>
</dbReference>
<sequence>MSMQVTVKYDEVREALQTLTGLKLRGNISGPPTSRLPLRRIVEDAMKPRIAAVEEYRGSRIVAVKIDDSLYLVCHFGLDQPDDFCIALEGENAWQRVAEAADKLSRKMNESYTLTLSAIIHALQGIITGEEEEVEEITDPDQVIEELLTWLPEYIAVVE</sequence>
<dbReference type="RefSeq" id="WP_011821930.1">
    <property type="nucleotide sequence ID" value="NC_008818.1"/>
</dbReference>
<dbReference type="EnsemblBacteria" id="ABM80612">
    <property type="protein sequence ID" value="ABM80612"/>
    <property type="gene ID" value="Hbut_0758"/>
</dbReference>
<reference evidence="1 2" key="1">
    <citation type="journal article" date="2007" name="Archaea">
        <title>The genome of Hyperthermus butylicus: a sulfur-reducing, peptide fermenting, neutrophilic Crenarchaeote growing up to 108 degrees C.</title>
        <authorList>
            <person name="Brugger K."/>
            <person name="Chen L."/>
            <person name="Stark M."/>
            <person name="Zibat A."/>
            <person name="Redder P."/>
            <person name="Ruepp A."/>
            <person name="Awayez M."/>
            <person name="She Q."/>
            <person name="Garrett R.A."/>
            <person name="Klenk H.P."/>
        </authorList>
    </citation>
    <scope>NUCLEOTIDE SEQUENCE [LARGE SCALE GENOMIC DNA]</scope>
    <source>
        <strain evidence="2">DSM 5456 / JCM 9403 / PLM1-5</strain>
    </source>
</reference>
<dbReference type="STRING" id="415426.Hbut_0758"/>
<dbReference type="OrthoDB" id="14609at2157"/>
<gene>
    <name evidence="1" type="ordered locus">Hbut_0758</name>
</gene>
<dbReference type="Proteomes" id="UP000002593">
    <property type="component" value="Chromosome"/>
</dbReference>
<accession>A2BKV1</accession>
<keyword evidence="2" id="KW-1185">Reference proteome</keyword>
<dbReference type="KEGG" id="hbu:Hbut_0758"/>
<dbReference type="AlphaFoldDB" id="A2BKV1"/>
<evidence type="ECO:0000313" key="2">
    <source>
        <dbReference type="Proteomes" id="UP000002593"/>
    </source>
</evidence>
<dbReference type="HOGENOM" id="CLU_1665565_0_0_2"/>